<dbReference type="Pfam" id="PF00482">
    <property type="entry name" value="T2SSF"/>
    <property type="match status" value="2"/>
</dbReference>
<keyword evidence="10" id="KW-1185">Reference proteome</keyword>
<name>A0A556PTI2_9BACI</name>
<dbReference type="GO" id="GO:0005886">
    <property type="term" value="C:plasma membrane"/>
    <property type="evidence" value="ECO:0007669"/>
    <property type="project" value="UniProtKB-SubCell"/>
</dbReference>
<feature type="transmembrane region" description="Helical" evidence="7">
    <location>
        <begin position="160"/>
        <end position="184"/>
    </location>
</feature>
<keyword evidence="4 7" id="KW-0812">Transmembrane</keyword>
<comment type="similarity">
    <text evidence="2">Belongs to the GSP F family.</text>
</comment>
<evidence type="ECO:0000313" key="10">
    <source>
        <dbReference type="Proteomes" id="UP000316425"/>
    </source>
</evidence>
<evidence type="ECO:0000256" key="5">
    <source>
        <dbReference type="ARBA" id="ARBA00022989"/>
    </source>
</evidence>
<dbReference type="RefSeq" id="WP_144087446.1">
    <property type="nucleotide sequence ID" value="NZ_VMHE01000001.1"/>
</dbReference>
<feature type="domain" description="Type II secretion system protein GspF" evidence="8">
    <location>
        <begin position="22"/>
        <end position="140"/>
    </location>
</feature>
<keyword evidence="5 7" id="KW-1133">Transmembrane helix</keyword>
<dbReference type="OrthoDB" id="2974223at2"/>
<dbReference type="PANTHER" id="PTHR30012:SF0">
    <property type="entry name" value="TYPE II SECRETION SYSTEM PROTEIN F-RELATED"/>
    <property type="match status" value="1"/>
</dbReference>
<organism evidence="9 10">
    <name type="scientific">Allobacillus salarius</name>
    <dbReference type="NCBI Taxonomy" id="1955272"/>
    <lineage>
        <taxon>Bacteria</taxon>
        <taxon>Bacillati</taxon>
        <taxon>Bacillota</taxon>
        <taxon>Bacilli</taxon>
        <taxon>Bacillales</taxon>
        <taxon>Bacillaceae</taxon>
        <taxon>Allobacillus</taxon>
    </lineage>
</organism>
<dbReference type="InterPro" id="IPR003004">
    <property type="entry name" value="GspF/PilC"/>
</dbReference>
<evidence type="ECO:0000256" key="4">
    <source>
        <dbReference type="ARBA" id="ARBA00022692"/>
    </source>
</evidence>
<dbReference type="Gene3D" id="1.20.81.30">
    <property type="entry name" value="Type II secretion system (T2SS), domain F"/>
    <property type="match status" value="2"/>
</dbReference>
<dbReference type="Proteomes" id="UP000316425">
    <property type="component" value="Unassembled WGS sequence"/>
</dbReference>
<dbReference type="PANTHER" id="PTHR30012">
    <property type="entry name" value="GENERAL SECRETION PATHWAY PROTEIN"/>
    <property type="match status" value="1"/>
</dbReference>
<feature type="transmembrane region" description="Helical" evidence="7">
    <location>
        <begin position="320"/>
        <end position="341"/>
    </location>
</feature>
<sequence length="347" mass="40078">MLKGLFRSNQTKKLNLTTQVTFLNRMAKLLERDHSMKQALEFLTYDPQLGQLAKQFVGSLENGTSLKECFKLYDFQPIVVSFLFFSNESGNLSGHLIHLNRLLTMRLEFQTKLKKLLRYPLFLLTVCIILLIALNTFLLPMFERSFRSMGTVGSLPTYQLILQVTQTLFLIFLIGGVITALLFYRFHRQSTVEQKIAMYEKTPLLHGIFKMLITAQLSYQLASLLQSGKTIKEAIMIIQQQDYMPSIQYFASLLTDHLQTGMSLYNAFKDLPLIESEFKLMIKRSTEQGTLAKDLQNYTNLAIDSMEEKLKSVMMMIQPVVYIILGLMIVLIYSFTLFPMFQMINQL</sequence>
<evidence type="ECO:0000256" key="3">
    <source>
        <dbReference type="ARBA" id="ARBA00022475"/>
    </source>
</evidence>
<dbReference type="InterPro" id="IPR042094">
    <property type="entry name" value="T2SS_GspF_sf"/>
</dbReference>
<dbReference type="InterPro" id="IPR018076">
    <property type="entry name" value="T2SS_GspF_dom"/>
</dbReference>
<evidence type="ECO:0000256" key="7">
    <source>
        <dbReference type="SAM" id="Phobius"/>
    </source>
</evidence>
<dbReference type="AlphaFoldDB" id="A0A556PTI2"/>
<protein>
    <recommendedName>
        <fullName evidence="8">Type II secretion system protein GspF domain-containing protein</fullName>
    </recommendedName>
</protein>
<evidence type="ECO:0000256" key="6">
    <source>
        <dbReference type="ARBA" id="ARBA00023136"/>
    </source>
</evidence>
<evidence type="ECO:0000256" key="2">
    <source>
        <dbReference type="ARBA" id="ARBA00005745"/>
    </source>
</evidence>
<dbReference type="PRINTS" id="PR00812">
    <property type="entry name" value="BCTERIALGSPF"/>
</dbReference>
<dbReference type="EMBL" id="VMHE01000001">
    <property type="protein sequence ID" value="TSJ67687.1"/>
    <property type="molecule type" value="Genomic_DNA"/>
</dbReference>
<accession>A0A556PTI2</accession>
<comment type="subcellular location">
    <subcellularLocation>
        <location evidence="1">Cell membrane</location>
        <topology evidence="1">Multi-pass membrane protein</topology>
    </subcellularLocation>
</comment>
<evidence type="ECO:0000259" key="8">
    <source>
        <dbReference type="Pfam" id="PF00482"/>
    </source>
</evidence>
<proteinExistence type="inferred from homology"/>
<keyword evidence="6 7" id="KW-0472">Membrane</keyword>
<evidence type="ECO:0000313" key="9">
    <source>
        <dbReference type="EMBL" id="TSJ67687.1"/>
    </source>
</evidence>
<feature type="transmembrane region" description="Helical" evidence="7">
    <location>
        <begin position="116"/>
        <end position="140"/>
    </location>
</feature>
<reference evidence="9 10" key="1">
    <citation type="submission" date="2019-07" db="EMBL/GenBank/DDBJ databases">
        <title>Allobacillus sp. nov. SKP isolated from shrimp paste of Euphausiacea.</title>
        <authorList>
            <person name="Kanchanasin P."/>
            <person name="Tanasupawat S."/>
            <person name="Shi W."/>
            <person name="Wu L."/>
            <person name="Ma J."/>
        </authorList>
    </citation>
    <scope>NUCLEOTIDE SEQUENCE [LARGE SCALE GENOMIC DNA]</scope>
    <source>
        <strain evidence="9 10">SKP4-8</strain>
    </source>
</reference>
<gene>
    <name evidence="9" type="ORF">FPQ13_01045</name>
</gene>
<evidence type="ECO:0000256" key="1">
    <source>
        <dbReference type="ARBA" id="ARBA00004651"/>
    </source>
</evidence>
<comment type="caution">
    <text evidence="9">The sequence shown here is derived from an EMBL/GenBank/DDBJ whole genome shotgun (WGS) entry which is preliminary data.</text>
</comment>
<feature type="domain" description="Type II secretion system protein GspF" evidence="8">
    <location>
        <begin position="219"/>
        <end position="339"/>
    </location>
</feature>
<keyword evidence="3" id="KW-1003">Cell membrane</keyword>